<protein>
    <recommendedName>
        <fullName evidence="5">Transposase</fullName>
    </recommendedName>
</protein>
<sequence>MVYDRAVADQPRLLAAVRAATTLALDNQRLQGELEAQFAEVRRARAQTVEYPGSPTRRC</sequence>
<organism evidence="2 4">
    <name type="scientific">Rhodococcus opacus</name>
    <name type="common">Nocardia opaca</name>
    <dbReference type="NCBI Taxonomy" id="37919"/>
    <lineage>
        <taxon>Bacteria</taxon>
        <taxon>Bacillati</taxon>
        <taxon>Actinomycetota</taxon>
        <taxon>Actinomycetes</taxon>
        <taxon>Mycobacteriales</taxon>
        <taxon>Nocardiaceae</taxon>
        <taxon>Rhodococcus</taxon>
    </lineage>
</organism>
<dbReference type="RefSeq" id="WP_247249809.1">
    <property type="nucleotide sequence ID" value="NZ_CP095403.1"/>
</dbReference>
<evidence type="ECO:0000313" key="1">
    <source>
        <dbReference type="EMBL" id="MCZ4587013.1"/>
    </source>
</evidence>
<accession>A0AAX3Y7S9</accession>
<dbReference type="EMBL" id="CP130953">
    <property type="protein sequence ID" value="WLF44191.1"/>
    <property type="molecule type" value="Genomic_DNA"/>
</dbReference>
<evidence type="ECO:0000313" key="2">
    <source>
        <dbReference type="EMBL" id="WLF44191.1"/>
    </source>
</evidence>
<dbReference type="EMBL" id="JAPWIS010000014">
    <property type="protein sequence ID" value="MCZ4587013.1"/>
    <property type="molecule type" value="Genomic_DNA"/>
</dbReference>
<reference evidence="2" key="2">
    <citation type="submission" date="2023-07" db="EMBL/GenBank/DDBJ databases">
        <title>Genomic analysis of Rhodococcus opacus VOC-14 with glycol ethers degradation activity.</title>
        <authorList>
            <person name="Narkevich D.A."/>
            <person name="Hlushen A.M."/>
            <person name="Akhremchuk A.E."/>
            <person name="Sikolenko M.A."/>
            <person name="Valentovich L.N."/>
        </authorList>
    </citation>
    <scope>NUCLEOTIDE SEQUENCE</scope>
    <source>
        <strain evidence="2">VOC-14</strain>
    </source>
</reference>
<keyword evidence="3" id="KW-1185">Reference proteome</keyword>
<evidence type="ECO:0000313" key="4">
    <source>
        <dbReference type="Proteomes" id="UP001231166"/>
    </source>
</evidence>
<dbReference type="Proteomes" id="UP001066327">
    <property type="component" value="Unassembled WGS sequence"/>
</dbReference>
<proteinExistence type="predicted"/>
<name>A0AAX3Y7S9_RHOOP</name>
<dbReference type="AlphaFoldDB" id="A0AAX3Y7S9"/>
<dbReference type="Proteomes" id="UP001231166">
    <property type="component" value="Chromosome"/>
</dbReference>
<reference evidence="1" key="1">
    <citation type="submission" date="2022-12" db="EMBL/GenBank/DDBJ databases">
        <authorList>
            <person name="Krivoruchko A.V."/>
            <person name="Elkin A."/>
        </authorList>
    </citation>
    <scope>NUCLEOTIDE SEQUENCE</scope>
    <source>
        <strain evidence="1">IEGM 249</strain>
    </source>
</reference>
<gene>
    <name evidence="1" type="ORF">O4328_25580</name>
    <name evidence="2" type="ORF">Q5707_19550</name>
</gene>
<evidence type="ECO:0008006" key="5">
    <source>
        <dbReference type="Google" id="ProtNLM"/>
    </source>
</evidence>
<evidence type="ECO:0000313" key="3">
    <source>
        <dbReference type="Proteomes" id="UP001066327"/>
    </source>
</evidence>